<gene>
    <name evidence="1" type="ORF">B5K06_21730</name>
</gene>
<organism evidence="1 2">
    <name type="scientific">Rhizobium grahamii</name>
    <dbReference type="NCBI Taxonomy" id="1120045"/>
    <lineage>
        <taxon>Bacteria</taxon>
        <taxon>Pseudomonadati</taxon>
        <taxon>Pseudomonadota</taxon>
        <taxon>Alphaproteobacteria</taxon>
        <taxon>Hyphomicrobiales</taxon>
        <taxon>Rhizobiaceae</taxon>
        <taxon>Rhizobium/Agrobacterium group</taxon>
        <taxon>Rhizobium</taxon>
    </lineage>
</organism>
<sequence length="73" mass="8387">MIWAAKGHFHGLPSVQRSIVHFQQAEQTMMRCPLQNGRAFLRVAALVSEQFPGIDRQAHGMPAMFHFIQLRTR</sequence>
<dbReference type="EMBL" id="NAAC01000023">
    <property type="protein sequence ID" value="RDJ07070.1"/>
    <property type="molecule type" value="Genomic_DNA"/>
</dbReference>
<evidence type="ECO:0000313" key="1">
    <source>
        <dbReference type="EMBL" id="RDJ07070.1"/>
    </source>
</evidence>
<protein>
    <submittedName>
        <fullName evidence="1">Uncharacterized protein</fullName>
    </submittedName>
</protein>
<dbReference type="AlphaFoldDB" id="A0A370KK51"/>
<comment type="caution">
    <text evidence="1">The sequence shown here is derived from an EMBL/GenBank/DDBJ whole genome shotgun (WGS) entry which is preliminary data.</text>
</comment>
<dbReference type="Proteomes" id="UP000254939">
    <property type="component" value="Unassembled WGS sequence"/>
</dbReference>
<name>A0A370KK51_9HYPH</name>
<proteinExistence type="predicted"/>
<evidence type="ECO:0000313" key="2">
    <source>
        <dbReference type="Proteomes" id="UP000254939"/>
    </source>
</evidence>
<reference evidence="1 2" key="1">
    <citation type="submission" date="2017-03" db="EMBL/GenBank/DDBJ databases">
        <title>Genome analysis of Rhizobial strains effectives or ineffectives for nitrogen fixation isolated from bean seeds.</title>
        <authorList>
            <person name="Peralta H."/>
            <person name="Aguilar-Vera A."/>
            <person name="Mora Y."/>
            <person name="Vargas-Lagunas C."/>
            <person name="Girard L."/>
            <person name="Mora J."/>
        </authorList>
    </citation>
    <scope>NUCLEOTIDE SEQUENCE [LARGE SCALE GENOMIC DNA]</scope>
    <source>
        <strain evidence="1 2">CCGM3</strain>
    </source>
</reference>
<accession>A0A370KK51</accession>